<evidence type="ECO:0000313" key="2">
    <source>
        <dbReference type="Proteomes" id="UP000708208"/>
    </source>
</evidence>
<name>A0A8J2PB35_9HEXA</name>
<proteinExistence type="predicted"/>
<sequence length="38" mass="4270">MPAVALSDGQLIREAFSQNLFSGRPFIKFFNILGRKSI</sequence>
<dbReference type="EMBL" id="CAJVCH010341726">
    <property type="protein sequence ID" value="CAG7815323.1"/>
    <property type="molecule type" value="Genomic_DNA"/>
</dbReference>
<organism evidence="1 2">
    <name type="scientific">Allacma fusca</name>
    <dbReference type="NCBI Taxonomy" id="39272"/>
    <lineage>
        <taxon>Eukaryota</taxon>
        <taxon>Metazoa</taxon>
        <taxon>Ecdysozoa</taxon>
        <taxon>Arthropoda</taxon>
        <taxon>Hexapoda</taxon>
        <taxon>Collembola</taxon>
        <taxon>Symphypleona</taxon>
        <taxon>Sminthuridae</taxon>
        <taxon>Allacma</taxon>
    </lineage>
</organism>
<reference evidence="1" key="1">
    <citation type="submission" date="2021-06" db="EMBL/GenBank/DDBJ databases">
        <authorList>
            <person name="Hodson N. C."/>
            <person name="Mongue J. A."/>
            <person name="Jaron S. K."/>
        </authorList>
    </citation>
    <scope>NUCLEOTIDE SEQUENCE</scope>
</reference>
<comment type="caution">
    <text evidence="1">The sequence shown here is derived from an EMBL/GenBank/DDBJ whole genome shotgun (WGS) entry which is preliminary data.</text>
</comment>
<dbReference type="OrthoDB" id="1055148at2759"/>
<evidence type="ECO:0000313" key="1">
    <source>
        <dbReference type="EMBL" id="CAG7815323.1"/>
    </source>
</evidence>
<protein>
    <submittedName>
        <fullName evidence="1">Uncharacterized protein</fullName>
    </submittedName>
</protein>
<keyword evidence="2" id="KW-1185">Reference proteome</keyword>
<gene>
    <name evidence="1" type="ORF">AFUS01_LOCUS26010</name>
</gene>
<dbReference type="Proteomes" id="UP000708208">
    <property type="component" value="Unassembled WGS sequence"/>
</dbReference>
<accession>A0A8J2PB35</accession>
<dbReference type="AlphaFoldDB" id="A0A8J2PB35"/>
<feature type="non-terminal residue" evidence="1">
    <location>
        <position position="1"/>
    </location>
</feature>